<dbReference type="Proteomes" id="UP000311381">
    <property type="component" value="Unassembled WGS sequence"/>
</dbReference>
<gene>
    <name evidence="1" type="ORF">SAMEA2627268_01450</name>
    <name evidence="2" type="ORF">SAMEA3171064_00614</name>
</gene>
<evidence type="ECO:0000313" key="4">
    <source>
        <dbReference type="Proteomes" id="UP000314107"/>
    </source>
</evidence>
<dbReference type="EMBL" id="CABDQT010000004">
    <property type="protein sequence ID" value="VTH28474.1"/>
    <property type="molecule type" value="Genomic_DNA"/>
</dbReference>
<evidence type="ECO:0000313" key="1">
    <source>
        <dbReference type="EMBL" id="VMC96782.1"/>
    </source>
</evidence>
<protein>
    <submittedName>
        <fullName evidence="1">Uncharacterized protein</fullName>
    </submittedName>
</protein>
<name>A0A0B7LPW9_STREE</name>
<dbReference type="RefSeq" id="WP_000057533.1">
    <property type="nucleotide sequence ID" value="NZ_CAXKUL010000009.1"/>
</dbReference>
<dbReference type="EMBL" id="CAAQRO010000010">
    <property type="protein sequence ID" value="VMC96782.1"/>
    <property type="molecule type" value="Genomic_DNA"/>
</dbReference>
<dbReference type="OrthoDB" id="3034578at2"/>
<organism evidence="1 3">
    <name type="scientific">Streptococcus pneumoniae</name>
    <dbReference type="NCBI Taxonomy" id="1313"/>
    <lineage>
        <taxon>Bacteria</taxon>
        <taxon>Bacillati</taxon>
        <taxon>Bacillota</taxon>
        <taxon>Bacilli</taxon>
        <taxon>Lactobacillales</taxon>
        <taxon>Streptococcaceae</taxon>
        <taxon>Streptococcus</taxon>
    </lineage>
</organism>
<sequence length="248" mass="27090">MAQKLTKLKDIFKHVSSIDLGKEILFEDLELYNKETETSKQYQSIEEAENDLSLMEKVNKINFTLGGGRGANFEKGKDGKYPGFRGAGGARDSGSSKALHPASLNNQGRFSSVEGAIQGFIKKHGGSRTEYSTAVDSQGFAHNYVHGGKNSVQILPISGGFTAIHNHPNGSNFSSTDLHSFAALKGMNTLVATNSSKAYRITKGANFDAKGFDKAVSKSRFTTKDYNKGADLWLKKNAKKYGYTYSYE</sequence>
<accession>A0A0B7LPW9</accession>
<reference evidence="3 4" key="1">
    <citation type="submission" date="2019-04" db="EMBL/GenBank/DDBJ databases">
        <authorList>
            <consortium name="Pathogen Informatics"/>
        </authorList>
    </citation>
    <scope>NUCLEOTIDE SEQUENCE [LARGE SCALE GENOMIC DNA]</scope>
    <source>
        <strain evidence="2 4">GPSC129</strain>
        <strain evidence="1 3">GPSC47</strain>
    </source>
</reference>
<dbReference type="AlphaFoldDB" id="A0A0B7LPW9"/>
<proteinExistence type="predicted"/>
<evidence type="ECO:0000313" key="2">
    <source>
        <dbReference type="EMBL" id="VTH28474.1"/>
    </source>
</evidence>
<evidence type="ECO:0000313" key="3">
    <source>
        <dbReference type="Proteomes" id="UP000311381"/>
    </source>
</evidence>
<dbReference type="Proteomes" id="UP000314107">
    <property type="component" value="Unassembled WGS sequence"/>
</dbReference>